<dbReference type="Pfam" id="PF00672">
    <property type="entry name" value="HAMP"/>
    <property type="match status" value="1"/>
</dbReference>
<dbReference type="CDD" id="cd00082">
    <property type="entry name" value="HisKA"/>
    <property type="match status" value="1"/>
</dbReference>
<keyword evidence="10" id="KW-0418">Kinase</keyword>
<keyword evidence="19" id="KW-1185">Reference proteome</keyword>
<evidence type="ECO:0000256" key="9">
    <source>
        <dbReference type="ARBA" id="ARBA00022741"/>
    </source>
</evidence>
<evidence type="ECO:0000256" key="2">
    <source>
        <dbReference type="ARBA" id="ARBA00004429"/>
    </source>
</evidence>
<dbReference type="InterPro" id="IPR050980">
    <property type="entry name" value="2C_sensor_his_kinase"/>
</dbReference>
<keyword evidence="8 15" id="KW-0812">Transmembrane</keyword>
<evidence type="ECO:0000313" key="18">
    <source>
        <dbReference type="EMBL" id="GBQ27272.1"/>
    </source>
</evidence>
<evidence type="ECO:0000256" key="11">
    <source>
        <dbReference type="ARBA" id="ARBA00022840"/>
    </source>
</evidence>
<evidence type="ECO:0000256" key="14">
    <source>
        <dbReference type="ARBA" id="ARBA00023136"/>
    </source>
</evidence>
<comment type="caution">
    <text evidence="18">The sequence shown here is derived from an EMBL/GenBank/DDBJ whole genome shotgun (WGS) entry which is preliminary data.</text>
</comment>
<keyword evidence="7" id="KW-0808">Transferase</keyword>
<evidence type="ECO:0000256" key="6">
    <source>
        <dbReference type="ARBA" id="ARBA00022553"/>
    </source>
</evidence>
<gene>
    <name evidence="18" type="ORF">AA12717_2623</name>
</gene>
<evidence type="ECO:0000256" key="4">
    <source>
        <dbReference type="ARBA" id="ARBA00022475"/>
    </source>
</evidence>
<evidence type="ECO:0000256" key="1">
    <source>
        <dbReference type="ARBA" id="ARBA00000085"/>
    </source>
</evidence>
<keyword evidence="12 15" id="KW-1133">Transmembrane helix</keyword>
<evidence type="ECO:0000256" key="15">
    <source>
        <dbReference type="SAM" id="Phobius"/>
    </source>
</evidence>
<dbReference type="InterPro" id="IPR036097">
    <property type="entry name" value="HisK_dim/P_sf"/>
</dbReference>
<keyword evidence="5" id="KW-0997">Cell inner membrane</keyword>
<dbReference type="PANTHER" id="PTHR44936">
    <property type="entry name" value="SENSOR PROTEIN CREC"/>
    <property type="match status" value="1"/>
</dbReference>
<dbReference type="SUPFAM" id="SSF55874">
    <property type="entry name" value="ATPase domain of HSP90 chaperone/DNA topoisomerase II/histidine kinase"/>
    <property type="match status" value="1"/>
</dbReference>
<keyword evidence="11" id="KW-0067">ATP-binding</keyword>
<dbReference type="Gene3D" id="3.30.565.10">
    <property type="entry name" value="Histidine kinase-like ATPase, C-terminal domain"/>
    <property type="match status" value="1"/>
</dbReference>
<dbReference type="InterPro" id="IPR003660">
    <property type="entry name" value="HAMP_dom"/>
</dbReference>
<evidence type="ECO:0000256" key="8">
    <source>
        <dbReference type="ARBA" id="ARBA00022692"/>
    </source>
</evidence>
<evidence type="ECO:0000256" key="3">
    <source>
        <dbReference type="ARBA" id="ARBA00012438"/>
    </source>
</evidence>
<evidence type="ECO:0000256" key="5">
    <source>
        <dbReference type="ARBA" id="ARBA00022519"/>
    </source>
</evidence>
<comment type="subcellular location">
    <subcellularLocation>
        <location evidence="2">Cell inner membrane</location>
        <topology evidence="2">Multi-pass membrane protein</topology>
    </subcellularLocation>
</comment>
<dbReference type="PANTHER" id="PTHR44936:SF5">
    <property type="entry name" value="SENSOR HISTIDINE KINASE ENVZ"/>
    <property type="match status" value="1"/>
</dbReference>
<dbReference type="InterPro" id="IPR003661">
    <property type="entry name" value="HisK_dim/P_dom"/>
</dbReference>
<keyword evidence="13" id="KW-0902">Two-component regulatory system</keyword>
<evidence type="ECO:0000256" key="12">
    <source>
        <dbReference type="ARBA" id="ARBA00022989"/>
    </source>
</evidence>
<feature type="transmembrane region" description="Helical" evidence="15">
    <location>
        <begin position="166"/>
        <end position="186"/>
    </location>
</feature>
<dbReference type="InterPro" id="IPR036890">
    <property type="entry name" value="HATPase_C_sf"/>
</dbReference>
<comment type="catalytic activity">
    <reaction evidence="1">
        <text>ATP + protein L-histidine = ADP + protein N-phospho-L-histidine.</text>
        <dbReference type="EC" id="2.7.13.3"/>
    </reaction>
</comment>
<evidence type="ECO:0000259" key="16">
    <source>
        <dbReference type="PROSITE" id="PS50109"/>
    </source>
</evidence>
<dbReference type="Gene3D" id="1.10.287.130">
    <property type="match status" value="1"/>
</dbReference>
<dbReference type="SMART" id="SM00387">
    <property type="entry name" value="HATPase_c"/>
    <property type="match status" value="1"/>
</dbReference>
<name>A0ABQ0P921_9PROT</name>
<evidence type="ECO:0000256" key="10">
    <source>
        <dbReference type="ARBA" id="ARBA00022777"/>
    </source>
</evidence>
<accession>A0ABQ0P921</accession>
<dbReference type="InterPro" id="IPR004358">
    <property type="entry name" value="Sig_transdc_His_kin-like_C"/>
</dbReference>
<dbReference type="PROSITE" id="PS50885">
    <property type="entry name" value="HAMP"/>
    <property type="match status" value="1"/>
</dbReference>
<evidence type="ECO:0000256" key="7">
    <source>
        <dbReference type="ARBA" id="ARBA00022679"/>
    </source>
</evidence>
<dbReference type="InterPro" id="IPR005467">
    <property type="entry name" value="His_kinase_dom"/>
</dbReference>
<keyword evidence="6" id="KW-0597">Phosphoprotein</keyword>
<keyword evidence="4" id="KW-1003">Cell membrane</keyword>
<dbReference type="EMBL" id="BAQP01000199">
    <property type="protein sequence ID" value="GBQ27272.1"/>
    <property type="molecule type" value="Genomic_DNA"/>
</dbReference>
<sequence length="459" mass="49459">MVRMRFPRPGSLRGQMTLLLGGSSAVMLAIAAAAFLTLRAEEPMPPPGPWPDAIGIGTTLRAIAAVPVPDQAAIASALSSPDLIVVLNADVPCPPETEGFATRTLRHALHALEMQAMPAPLVMNCASDAWRPGFTLARFDDPKVTFLVRNYARVGGPGMMLATLPIMLWIGTIAAAIAVLLLWSAWSVRRPLGLLADAVSQYEAQDRPAPIAEAGPAEVRGVMRAFNVLQERLARSSEVRIRALMGVAHDLRTPLTRLALRVEMGDEYLRREGMKRDIGLMKRMLDNAMSLFRGYDETEDWQVVDLVALAREVSADFVAVDRAVRTLTGYPILLRCQPLAMTRVLGNLIENGCRHAHNVSVALREDECAVVLEVSDDGPGMSSRQRRAVLLGEARNVPDRAGGDGHLGLGLPIVAEIVRRHQGQLDLRDAHPSGLIVRIVLPRAAGGGAMSIAPARSGA</sequence>
<feature type="domain" description="Histidine kinase" evidence="16">
    <location>
        <begin position="246"/>
        <end position="445"/>
    </location>
</feature>
<dbReference type="InterPro" id="IPR003594">
    <property type="entry name" value="HATPase_dom"/>
</dbReference>
<dbReference type="EC" id="2.7.13.3" evidence="3"/>
<dbReference type="Proteomes" id="UP001060895">
    <property type="component" value="Unassembled WGS sequence"/>
</dbReference>
<keyword evidence="9" id="KW-0547">Nucleotide-binding</keyword>
<proteinExistence type="predicted"/>
<organism evidence="18 19">
    <name type="scientific">Gluconacetobacter sacchari DSM 12717</name>
    <dbReference type="NCBI Taxonomy" id="1307940"/>
    <lineage>
        <taxon>Bacteria</taxon>
        <taxon>Pseudomonadati</taxon>
        <taxon>Pseudomonadota</taxon>
        <taxon>Alphaproteobacteria</taxon>
        <taxon>Acetobacterales</taxon>
        <taxon>Acetobacteraceae</taxon>
        <taxon>Gluconacetobacter</taxon>
    </lineage>
</organism>
<reference evidence="18" key="1">
    <citation type="submission" date="2013-04" db="EMBL/GenBank/DDBJ databases">
        <title>The genome sequencing project of 58 acetic acid bacteria.</title>
        <authorList>
            <person name="Okamoto-Kainuma A."/>
            <person name="Ishikawa M."/>
            <person name="Umino S."/>
            <person name="Koizumi Y."/>
            <person name="Shiwa Y."/>
            <person name="Yoshikawa H."/>
            <person name="Matsutani M."/>
            <person name="Matsushita K."/>
        </authorList>
    </citation>
    <scope>NUCLEOTIDE SEQUENCE</scope>
    <source>
        <strain evidence="18">DSM 12717</strain>
    </source>
</reference>
<protein>
    <recommendedName>
        <fullName evidence="3">histidine kinase</fullName>
        <ecNumber evidence="3">2.7.13.3</ecNumber>
    </recommendedName>
</protein>
<keyword evidence="14 15" id="KW-0472">Membrane</keyword>
<dbReference type="PRINTS" id="PR00344">
    <property type="entry name" value="BCTRLSENSOR"/>
</dbReference>
<evidence type="ECO:0000256" key="13">
    <source>
        <dbReference type="ARBA" id="ARBA00023012"/>
    </source>
</evidence>
<evidence type="ECO:0000313" key="19">
    <source>
        <dbReference type="Proteomes" id="UP001060895"/>
    </source>
</evidence>
<dbReference type="SUPFAM" id="SSF47384">
    <property type="entry name" value="Homodimeric domain of signal transducing histidine kinase"/>
    <property type="match status" value="1"/>
</dbReference>
<evidence type="ECO:0000259" key="17">
    <source>
        <dbReference type="PROSITE" id="PS50885"/>
    </source>
</evidence>
<dbReference type="PROSITE" id="PS50109">
    <property type="entry name" value="HIS_KIN"/>
    <property type="match status" value="1"/>
</dbReference>
<dbReference type="Pfam" id="PF02518">
    <property type="entry name" value="HATPase_c"/>
    <property type="match status" value="1"/>
</dbReference>
<feature type="domain" description="HAMP" evidence="17">
    <location>
        <begin position="186"/>
        <end position="238"/>
    </location>
</feature>